<evidence type="ECO:0000256" key="3">
    <source>
        <dbReference type="ARBA" id="ARBA00022692"/>
    </source>
</evidence>
<dbReference type="GO" id="GO:0005886">
    <property type="term" value="C:plasma membrane"/>
    <property type="evidence" value="ECO:0007669"/>
    <property type="project" value="UniProtKB-SubCell"/>
</dbReference>
<evidence type="ECO:0000256" key="4">
    <source>
        <dbReference type="ARBA" id="ARBA00022989"/>
    </source>
</evidence>
<evidence type="ECO:0008006" key="12">
    <source>
        <dbReference type="Google" id="ProtNLM"/>
    </source>
</evidence>
<reference evidence="10 11" key="1">
    <citation type="submission" date="2023-03" db="EMBL/GenBank/DDBJ databases">
        <title>Genome insight into feeding habits of ladybird beetles.</title>
        <authorList>
            <person name="Li H.-S."/>
            <person name="Huang Y.-H."/>
            <person name="Pang H."/>
        </authorList>
    </citation>
    <scope>NUCLEOTIDE SEQUENCE [LARGE SCALE GENOMIC DNA]</scope>
    <source>
        <strain evidence="10">SYSU_2023b</strain>
        <tissue evidence="10">Whole body</tissue>
    </source>
</reference>
<evidence type="ECO:0000256" key="2">
    <source>
        <dbReference type="ARBA" id="ARBA00022475"/>
    </source>
</evidence>
<keyword evidence="5 8" id="KW-0472">Membrane</keyword>
<feature type="transmembrane region" description="Helical" evidence="8">
    <location>
        <begin position="451"/>
        <end position="472"/>
    </location>
</feature>
<gene>
    <name evidence="10" type="ORF">WA026_020615</name>
</gene>
<organism evidence="10 11">
    <name type="scientific">Henosepilachna vigintioctopunctata</name>
    <dbReference type="NCBI Taxonomy" id="420089"/>
    <lineage>
        <taxon>Eukaryota</taxon>
        <taxon>Metazoa</taxon>
        <taxon>Ecdysozoa</taxon>
        <taxon>Arthropoda</taxon>
        <taxon>Hexapoda</taxon>
        <taxon>Insecta</taxon>
        <taxon>Pterygota</taxon>
        <taxon>Neoptera</taxon>
        <taxon>Endopterygota</taxon>
        <taxon>Coleoptera</taxon>
        <taxon>Polyphaga</taxon>
        <taxon>Cucujiformia</taxon>
        <taxon>Coccinelloidea</taxon>
        <taxon>Coccinellidae</taxon>
        <taxon>Epilachninae</taxon>
        <taxon>Epilachnini</taxon>
        <taxon>Henosepilachna</taxon>
    </lineage>
</organism>
<proteinExistence type="predicted"/>
<keyword evidence="2" id="KW-1003">Cell membrane</keyword>
<evidence type="ECO:0000256" key="1">
    <source>
        <dbReference type="ARBA" id="ARBA00004651"/>
    </source>
</evidence>
<dbReference type="InterPro" id="IPR052192">
    <property type="entry name" value="Insect_Ionotropic_Sensory_Rcpt"/>
</dbReference>
<dbReference type="PANTHER" id="PTHR42643:SF38">
    <property type="entry name" value="IONOTROPIC RECEPTOR 100A"/>
    <property type="match status" value="1"/>
</dbReference>
<comment type="caution">
    <text evidence="10">The sequence shown here is derived from an EMBL/GenBank/DDBJ whole genome shotgun (WGS) entry which is preliminary data.</text>
</comment>
<evidence type="ECO:0000313" key="10">
    <source>
        <dbReference type="EMBL" id="KAK9887163.1"/>
    </source>
</evidence>
<keyword evidence="3 8" id="KW-0812">Transmembrane</keyword>
<keyword evidence="9" id="KW-0732">Signal</keyword>
<evidence type="ECO:0000313" key="11">
    <source>
        <dbReference type="Proteomes" id="UP001431783"/>
    </source>
</evidence>
<accession>A0AAW1V2Y3</accession>
<dbReference type="AlphaFoldDB" id="A0AAW1V2Y3"/>
<dbReference type="PANTHER" id="PTHR42643">
    <property type="entry name" value="IONOTROPIC RECEPTOR 20A-RELATED"/>
    <property type="match status" value="1"/>
</dbReference>
<evidence type="ECO:0000256" key="8">
    <source>
        <dbReference type="SAM" id="Phobius"/>
    </source>
</evidence>
<feature type="transmembrane region" description="Helical" evidence="8">
    <location>
        <begin position="388"/>
        <end position="417"/>
    </location>
</feature>
<dbReference type="Gene3D" id="3.40.190.10">
    <property type="entry name" value="Periplasmic binding protein-like II"/>
    <property type="match status" value="1"/>
</dbReference>
<keyword evidence="7" id="KW-0325">Glycoprotein</keyword>
<feature type="chain" id="PRO_5043811063" description="Ionotropic receptor" evidence="9">
    <location>
        <begin position="18"/>
        <end position="678"/>
    </location>
</feature>
<evidence type="ECO:0000256" key="9">
    <source>
        <dbReference type="SAM" id="SignalP"/>
    </source>
</evidence>
<comment type="subcellular location">
    <subcellularLocation>
        <location evidence="1">Cell membrane</location>
        <topology evidence="1">Multi-pass membrane protein</topology>
    </subcellularLocation>
</comment>
<evidence type="ECO:0000256" key="5">
    <source>
        <dbReference type="ARBA" id="ARBA00023136"/>
    </source>
</evidence>
<feature type="signal peptide" evidence="9">
    <location>
        <begin position="1"/>
        <end position="17"/>
    </location>
</feature>
<feature type="transmembrane region" description="Helical" evidence="8">
    <location>
        <begin position="641"/>
        <end position="666"/>
    </location>
</feature>
<protein>
    <recommendedName>
        <fullName evidence="12">Ionotropic receptor</fullName>
    </recommendedName>
</protein>
<sequence length="678" mass="79473">MCVLSLVLILLGILAYSDEKLLPHDKRECVFEQKLFWSIYGQHFSDASNIKIVILSHKNHNLMLRRVVNAFLMNLNYYNMFEATVKIKFKYYSKTLNKYQPINPVYIFRENVQFQENIYSEENEVFQRIARMSTDTKFAVVVIVWNMANLLQSLDEHFTFVMKHKRSMYLILITGSSYTNCSELRSDIGKLLYFLWDTHKIFNVVVQVACACSVENIYVFRPFYRHRKGEYGILEVLKMSNDSKNIRRMLNIMRNLHKKPLNISLFERSPTASTNLNTYMKNNFLYRNLFLVKGYAGVDGGVLENLSRLMNFSAELVECVPPTYCYGRVIENGTITGSLGLVANNKVELSANGRFLKNYNTSDIEYTYTIYNDYMCPVVRTADLVPSWTYLFIAFSIDTWICIIILMIFCIFAWVLIKYFRISHETRFLKRKEVLRKKQHSTTKTMPLSEVFFLTTLYTSSIVIVGLVQGVLVKSFSLVIHFEDINSLQQLIEYNFRIINSLDIFQDDSSEIMKKLNERMENVYSDVSQLSVILKSKNLASFERERDAKYYIEANFTTDEGRPLLHVLEECPISYFIAYIVPLGSPYIKRINELIMEFSEAGLIEYWYSTMVENLKKGKIIHGNRVHFEKRRPFSMKDVEFSFFILYAGLTLSIIVFSLELCAGYLKKNFLRSRNRFQ</sequence>
<dbReference type="EMBL" id="JARQZJ010000105">
    <property type="protein sequence ID" value="KAK9887163.1"/>
    <property type="molecule type" value="Genomic_DNA"/>
</dbReference>
<keyword evidence="11" id="KW-1185">Reference proteome</keyword>
<keyword evidence="4 8" id="KW-1133">Transmembrane helix</keyword>
<keyword evidence="6" id="KW-0675">Receptor</keyword>
<evidence type="ECO:0000256" key="7">
    <source>
        <dbReference type="ARBA" id="ARBA00023180"/>
    </source>
</evidence>
<evidence type="ECO:0000256" key="6">
    <source>
        <dbReference type="ARBA" id="ARBA00023170"/>
    </source>
</evidence>
<dbReference type="SUPFAM" id="SSF53850">
    <property type="entry name" value="Periplasmic binding protein-like II"/>
    <property type="match status" value="1"/>
</dbReference>
<name>A0AAW1V2Y3_9CUCU</name>
<dbReference type="Proteomes" id="UP001431783">
    <property type="component" value="Unassembled WGS sequence"/>
</dbReference>